<dbReference type="AlphaFoldDB" id="A0A1Y1W6Q9"/>
<dbReference type="RefSeq" id="XP_040742658.1">
    <property type="nucleotide sequence ID" value="XM_040887737.1"/>
</dbReference>
<protein>
    <recommendedName>
        <fullName evidence="5">G-protein coupled receptors family 2 profile 2 domain-containing protein</fullName>
    </recommendedName>
</protein>
<keyword evidence="2" id="KW-1133">Transmembrane helix</keyword>
<evidence type="ECO:0000256" key="1">
    <source>
        <dbReference type="SAM" id="MobiDB-lite"/>
    </source>
</evidence>
<sequence>MSLTDAEKAAIAHANGLPYDPVGDTDKAVVYLGIVFYSITFLLLLYCWANWSYRPIRAKNLPVITFGYFFDLLWFIGDIQANQNVRVVGVWSHCKGWGIWVHMLATYSFSAAVLFRKFTLDRVYNRQKPCRGWGFYGPIVGFFVSLIAFCMTVQFVSDEKTIIYNEDLTICLYSDGLRYGSIGLIWIVWIVTGIYVVRIRRIKSGLNEFRESLIIYIIAVICLIQYTICHAAFKAFPLMETVRCLITGFDLVSVNLTMWVFLAYPAYQRMFNRERYLSKWLKKLSRDEFRRGNQLINDHRMADRRKPDSPLQGNPGHVSSASVSHQGGADIMEESMSTMKFLDMQSPYSYNAHHNIRHEDTSFTMEYALGVDHYAPLYSAAYADLGSFDGERRIL</sequence>
<feature type="compositionally biased region" description="Basic and acidic residues" evidence="1">
    <location>
        <begin position="297"/>
        <end position="308"/>
    </location>
</feature>
<feature type="transmembrane region" description="Helical" evidence="2">
    <location>
        <begin position="97"/>
        <end position="115"/>
    </location>
</feature>
<feature type="transmembrane region" description="Helical" evidence="2">
    <location>
        <begin position="135"/>
        <end position="156"/>
    </location>
</feature>
<comment type="caution">
    <text evidence="3">The sequence shown here is derived from an EMBL/GenBank/DDBJ whole genome shotgun (WGS) entry which is preliminary data.</text>
</comment>
<accession>A0A1Y1W6Q9</accession>
<dbReference type="EMBL" id="MCFD01000008">
    <property type="protein sequence ID" value="ORX68926.1"/>
    <property type="molecule type" value="Genomic_DNA"/>
</dbReference>
<feature type="transmembrane region" description="Helical" evidence="2">
    <location>
        <begin position="213"/>
        <end position="233"/>
    </location>
</feature>
<proteinExistence type="predicted"/>
<dbReference type="GeneID" id="63804385"/>
<feature type="transmembrane region" description="Helical" evidence="2">
    <location>
        <begin position="176"/>
        <end position="197"/>
    </location>
</feature>
<feature type="transmembrane region" description="Helical" evidence="2">
    <location>
        <begin position="28"/>
        <end position="49"/>
    </location>
</feature>
<keyword evidence="4" id="KW-1185">Reference proteome</keyword>
<evidence type="ECO:0008006" key="5">
    <source>
        <dbReference type="Google" id="ProtNLM"/>
    </source>
</evidence>
<evidence type="ECO:0000313" key="3">
    <source>
        <dbReference type="EMBL" id="ORX68926.1"/>
    </source>
</evidence>
<feature type="transmembrane region" description="Helical" evidence="2">
    <location>
        <begin position="61"/>
        <end position="77"/>
    </location>
</feature>
<feature type="transmembrane region" description="Helical" evidence="2">
    <location>
        <begin position="245"/>
        <end position="267"/>
    </location>
</feature>
<dbReference type="Proteomes" id="UP000193922">
    <property type="component" value="Unassembled WGS sequence"/>
</dbReference>
<evidence type="ECO:0000256" key="2">
    <source>
        <dbReference type="SAM" id="Phobius"/>
    </source>
</evidence>
<feature type="region of interest" description="Disordered" evidence="1">
    <location>
        <begin position="297"/>
        <end position="325"/>
    </location>
</feature>
<evidence type="ECO:0000313" key="4">
    <source>
        <dbReference type="Proteomes" id="UP000193922"/>
    </source>
</evidence>
<reference evidence="3 4" key="1">
    <citation type="submission" date="2016-07" db="EMBL/GenBank/DDBJ databases">
        <title>Pervasive Adenine N6-methylation of Active Genes in Fungi.</title>
        <authorList>
            <consortium name="DOE Joint Genome Institute"/>
            <person name="Mondo S.J."/>
            <person name="Dannebaum R.O."/>
            <person name="Kuo R.C."/>
            <person name="Labutti K."/>
            <person name="Haridas S."/>
            <person name="Kuo A."/>
            <person name="Salamov A."/>
            <person name="Ahrendt S.R."/>
            <person name="Lipzen A."/>
            <person name="Sullivan W."/>
            <person name="Andreopoulos W.B."/>
            <person name="Clum A."/>
            <person name="Lindquist E."/>
            <person name="Daum C."/>
            <person name="Ramamoorthy G.K."/>
            <person name="Gryganskyi A."/>
            <person name="Culley D."/>
            <person name="Magnuson J.K."/>
            <person name="James T.Y."/>
            <person name="O'Malley M.A."/>
            <person name="Stajich J.E."/>
            <person name="Spatafora J.W."/>
            <person name="Visel A."/>
            <person name="Grigoriev I.V."/>
        </authorList>
    </citation>
    <scope>NUCLEOTIDE SEQUENCE [LARGE SCALE GENOMIC DNA]</scope>
    <source>
        <strain evidence="3 4">ATCC 12442</strain>
    </source>
</reference>
<keyword evidence="2" id="KW-0812">Transmembrane</keyword>
<organism evidence="3 4">
    <name type="scientific">Linderina pennispora</name>
    <dbReference type="NCBI Taxonomy" id="61395"/>
    <lineage>
        <taxon>Eukaryota</taxon>
        <taxon>Fungi</taxon>
        <taxon>Fungi incertae sedis</taxon>
        <taxon>Zoopagomycota</taxon>
        <taxon>Kickxellomycotina</taxon>
        <taxon>Kickxellomycetes</taxon>
        <taxon>Kickxellales</taxon>
        <taxon>Kickxellaceae</taxon>
        <taxon>Linderina</taxon>
    </lineage>
</organism>
<keyword evidence="2" id="KW-0472">Membrane</keyword>
<name>A0A1Y1W6Q9_9FUNG</name>
<dbReference type="OrthoDB" id="5527222at2759"/>
<gene>
    <name evidence="3" type="ORF">DL89DRAFT_267965</name>
</gene>